<dbReference type="Proteomes" id="UP000016930">
    <property type="component" value="Unassembled WGS sequence"/>
</dbReference>
<sequence>MSRMHWKMELNNLCQTTGARETWDLQVVGPEHQQVWYATVYINGVQCGYGTGSSKRAAQESASQQAYHTLTNARR</sequence>
<dbReference type="SUPFAM" id="SSF54768">
    <property type="entry name" value="dsRNA-binding domain-like"/>
    <property type="match status" value="1"/>
</dbReference>
<organism evidence="3 4">
    <name type="scientific">Ceriporiopsis subvermispora (strain B)</name>
    <name type="common">White-rot fungus</name>
    <name type="synonym">Gelatoporia subvermispora</name>
    <dbReference type="NCBI Taxonomy" id="914234"/>
    <lineage>
        <taxon>Eukaryota</taxon>
        <taxon>Fungi</taxon>
        <taxon>Dikarya</taxon>
        <taxon>Basidiomycota</taxon>
        <taxon>Agaricomycotina</taxon>
        <taxon>Agaricomycetes</taxon>
        <taxon>Polyporales</taxon>
        <taxon>Gelatoporiaceae</taxon>
        <taxon>Gelatoporia</taxon>
    </lineage>
</organism>
<evidence type="ECO:0000256" key="1">
    <source>
        <dbReference type="PROSITE-ProRule" id="PRU00266"/>
    </source>
</evidence>
<proteinExistence type="predicted"/>
<dbReference type="EMBL" id="KB445813">
    <property type="protein sequence ID" value="EMD32126.1"/>
    <property type="molecule type" value="Genomic_DNA"/>
</dbReference>
<dbReference type="CDD" id="cd10845">
    <property type="entry name" value="DSRM_RNAse_III_family"/>
    <property type="match status" value="1"/>
</dbReference>
<evidence type="ECO:0000313" key="4">
    <source>
        <dbReference type="Proteomes" id="UP000016930"/>
    </source>
</evidence>
<dbReference type="SMART" id="SM00358">
    <property type="entry name" value="DSRM"/>
    <property type="match status" value="1"/>
</dbReference>
<dbReference type="GO" id="GO:0003723">
    <property type="term" value="F:RNA binding"/>
    <property type="evidence" value="ECO:0007669"/>
    <property type="project" value="UniProtKB-UniRule"/>
</dbReference>
<keyword evidence="1" id="KW-0694">RNA-binding</keyword>
<reference evidence="3 4" key="1">
    <citation type="journal article" date="2012" name="Proc. Natl. Acad. Sci. U.S.A.">
        <title>Comparative genomics of Ceriporiopsis subvermispora and Phanerochaete chrysosporium provide insight into selective ligninolysis.</title>
        <authorList>
            <person name="Fernandez-Fueyo E."/>
            <person name="Ruiz-Duenas F.J."/>
            <person name="Ferreira P."/>
            <person name="Floudas D."/>
            <person name="Hibbett D.S."/>
            <person name="Canessa P."/>
            <person name="Larrondo L.F."/>
            <person name="James T.Y."/>
            <person name="Seelenfreund D."/>
            <person name="Lobos S."/>
            <person name="Polanco R."/>
            <person name="Tello M."/>
            <person name="Honda Y."/>
            <person name="Watanabe T."/>
            <person name="Watanabe T."/>
            <person name="Ryu J.S."/>
            <person name="Kubicek C.P."/>
            <person name="Schmoll M."/>
            <person name="Gaskell J."/>
            <person name="Hammel K.E."/>
            <person name="St John F.J."/>
            <person name="Vanden Wymelenberg A."/>
            <person name="Sabat G."/>
            <person name="Splinter BonDurant S."/>
            <person name="Syed K."/>
            <person name="Yadav J.S."/>
            <person name="Doddapaneni H."/>
            <person name="Subramanian V."/>
            <person name="Lavin J.L."/>
            <person name="Oguiza J.A."/>
            <person name="Perez G."/>
            <person name="Pisabarro A.G."/>
            <person name="Ramirez L."/>
            <person name="Santoyo F."/>
            <person name="Master E."/>
            <person name="Coutinho P.M."/>
            <person name="Henrissat B."/>
            <person name="Lombard V."/>
            <person name="Magnuson J.K."/>
            <person name="Kuees U."/>
            <person name="Hori C."/>
            <person name="Igarashi K."/>
            <person name="Samejima M."/>
            <person name="Held B.W."/>
            <person name="Barry K.W."/>
            <person name="LaButti K.M."/>
            <person name="Lapidus A."/>
            <person name="Lindquist E.A."/>
            <person name="Lucas S.M."/>
            <person name="Riley R."/>
            <person name="Salamov A.A."/>
            <person name="Hoffmeister D."/>
            <person name="Schwenk D."/>
            <person name="Hadar Y."/>
            <person name="Yarden O."/>
            <person name="de Vries R.P."/>
            <person name="Wiebenga A."/>
            <person name="Stenlid J."/>
            <person name="Eastwood D."/>
            <person name="Grigoriev I.V."/>
            <person name="Berka R.M."/>
            <person name="Blanchette R.A."/>
            <person name="Kersten P."/>
            <person name="Martinez A.T."/>
            <person name="Vicuna R."/>
            <person name="Cullen D."/>
        </authorList>
    </citation>
    <scope>NUCLEOTIDE SEQUENCE [LARGE SCALE GENOMIC DNA]</scope>
    <source>
        <strain evidence="3 4">B</strain>
    </source>
</reference>
<feature type="domain" description="DRBM" evidence="2">
    <location>
        <begin position="5"/>
        <end position="72"/>
    </location>
</feature>
<dbReference type="Pfam" id="PF00035">
    <property type="entry name" value="dsrm"/>
    <property type="match status" value="1"/>
</dbReference>
<dbReference type="PROSITE" id="PS50137">
    <property type="entry name" value="DS_RBD"/>
    <property type="match status" value="1"/>
</dbReference>
<protein>
    <recommendedName>
        <fullName evidence="2">DRBM domain-containing protein</fullName>
    </recommendedName>
</protein>
<name>M2QZU3_CERS8</name>
<dbReference type="AlphaFoldDB" id="M2QZU3"/>
<evidence type="ECO:0000313" key="3">
    <source>
        <dbReference type="EMBL" id="EMD32126.1"/>
    </source>
</evidence>
<gene>
    <name evidence="3" type="ORF">CERSUDRAFT_88396</name>
</gene>
<evidence type="ECO:0000259" key="2">
    <source>
        <dbReference type="PROSITE" id="PS50137"/>
    </source>
</evidence>
<dbReference type="InterPro" id="IPR014720">
    <property type="entry name" value="dsRBD_dom"/>
</dbReference>
<dbReference type="Gene3D" id="3.30.160.20">
    <property type="match status" value="1"/>
</dbReference>
<accession>M2QZU3</accession>
<dbReference type="OrthoDB" id="112668at2759"/>
<keyword evidence="4" id="KW-1185">Reference proteome</keyword>
<dbReference type="HOGENOM" id="CLU_172700_2_0_1"/>